<name>A0AA39G024_MICHY</name>
<feature type="region of interest" description="Disordered" evidence="1">
    <location>
        <begin position="1"/>
        <end position="30"/>
    </location>
</feature>
<proteinExistence type="predicted"/>
<dbReference type="AlphaFoldDB" id="A0AA39G024"/>
<evidence type="ECO:0000256" key="1">
    <source>
        <dbReference type="SAM" id="MobiDB-lite"/>
    </source>
</evidence>
<protein>
    <submittedName>
        <fullName evidence="2">Uncharacterized protein</fullName>
    </submittedName>
</protein>
<sequence length="67" mass="7519">MKRNCRHESAVVRARTEGKEEEKHQDDGSAYSSFNAGIEGITKNELFSFSLLKKTLKMVDISVCPSL</sequence>
<organism evidence="2 3">
    <name type="scientific">Microctonus hyperodae</name>
    <name type="common">Parasitoid wasp</name>
    <dbReference type="NCBI Taxonomy" id="165561"/>
    <lineage>
        <taxon>Eukaryota</taxon>
        <taxon>Metazoa</taxon>
        <taxon>Ecdysozoa</taxon>
        <taxon>Arthropoda</taxon>
        <taxon>Hexapoda</taxon>
        <taxon>Insecta</taxon>
        <taxon>Pterygota</taxon>
        <taxon>Neoptera</taxon>
        <taxon>Endopterygota</taxon>
        <taxon>Hymenoptera</taxon>
        <taxon>Apocrita</taxon>
        <taxon>Ichneumonoidea</taxon>
        <taxon>Braconidae</taxon>
        <taxon>Euphorinae</taxon>
        <taxon>Microctonus</taxon>
    </lineage>
</organism>
<accession>A0AA39G024</accession>
<comment type="caution">
    <text evidence="2">The sequence shown here is derived from an EMBL/GenBank/DDBJ whole genome shotgun (WGS) entry which is preliminary data.</text>
</comment>
<evidence type="ECO:0000313" key="2">
    <source>
        <dbReference type="EMBL" id="KAK0178625.1"/>
    </source>
</evidence>
<feature type="non-terminal residue" evidence="2">
    <location>
        <position position="1"/>
    </location>
</feature>
<feature type="compositionally biased region" description="Basic and acidic residues" evidence="1">
    <location>
        <begin position="1"/>
        <end position="27"/>
    </location>
</feature>
<dbReference type="EMBL" id="JAQQBR010000004">
    <property type="protein sequence ID" value="KAK0178625.1"/>
    <property type="molecule type" value="Genomic_DNA"/>
</dbReference>
<reference evidence="2" key="2">
    <citation type="submission" date="2023-03" db="EMBL/GenBank/DDBJ databases">
        <authorList>
            <person name="Inwood S.N."/>
            <person name="Skelly J.G."/>
            <person name="Guhlin J."/>
            <person name="Harrop T.W.R."/>
            <person name="Goldson S.G."/>
            <person name="Dearden P.K."/>
        </authorList>
    </citation>
    <scope>NUCLEOTIDE SEQUENCE</scope>
    <source>
        <strain evidence="2">Lincoln</strain>
        <tissue evidence="2">Whole body</tissue>
    </source>
</reference>
<reference evidence="2" key="1">
    <citation type="journal article" date="2023" name="bioRxiv">
        <title>Scaffold-level genome assemblies of two parasitoid biocontrol wasps reveal the parthenogenesis mechanism and an associated novel virus.</title>
        <authorList>
            <person name="Inwood S."/>
            <person name="Skelly J."/>
            <person name="Guhlin J."/>
            <person name="Harrop T."/>
            <person name="Goldson S."/>
            <person name="Dearden P."/>
        </authorList>
    </citation>
    <scope>NUCLEOTIDE SEQUENCE</scope>
    <source>
        <strain evidence="2">Lincoln</strain>
        <tissue evidence="2">Whole body</tissue>
    </source>
</reference>
<dbReference type="Proteomes" id="UP001168972">
    <property type="component" value="Unassembled WGS sequence"/>
</dbReference>
<gene>
    <name evidence="2" type="ORF">PV327_007501</name>
</gene>
<evidence type="ECO:0000313" key="3">
    <source>
        <dbReference type="Proteomes" id="UP001168972"/>
    </source>
</evidence>
<keyword evidence="3" id="KW-1185">Reference proteome</keyword>